<dbReference type="EMBL" id="JBEHHI010000003">
    <property type="protein sequence ID" value="MEX5729888.1"/>
    <property type="molecule type" value="Genomic_DNA"/>
</dbReference>
<dbReference type="PANTHER" id="PTHR13343:SF17">
    <property type="entry name" value="CELLULAR REPRESSOR OF E1A-STIMULATED GENES, ISOFORM A"/>
    <property type="match status" value="1"/>
</dbReference>
<name>A0ABV3XWY2_9RHOB</name>
<dbReference type="Pfam" id="PF13883">
    <property type="entry name" value="CREG_beta-barrel"/>
    <property type="match status" value="1"/>
</dbReference>
<reference evidence="2 3" key="1">
    <citation type="submission" date="2024-06" db="EMBL/GenBank/DDBJ databases">
        <title>Genome of Rhodovulum iodosum, a marine photoferrotroph.</title>
        <authorList>
            <person name="Bianchini G."/>
            <person name="Nikeleit V."/>
            <person name="Kappler A."/>
            <person name="Bryce C."/>
            <person name="Sanchez-Baracaldo P."/>
        </authorList>
    </citation>
    <scope>NUCLEOTIDE SEQUENCE [LARGE SCALE GENOMIC DNA]</scope>
    <source>
        <strain evidence="2 3">UT/N1</strain>
    </source>
</reference>
<keyword evidence="3" id="KW-1185">Reference proteome</keyword>
<evidence type="ECO:0000313" key="3">
    <source>
        <dbReference type="Proteomes" id="UP001560019"/>
    </source>
</evidence>
<proteinExistence type="predicted"/>
<dbReference type="PANTHER" id="PTHR13343">
    <property type="entry name" value="CREG1 PROTEIN"/>
    <property type="match status" value="1"/>
</dbReference>
<comment type="caution">
    <text evidence="2">The sequence shown here is derived from an EMBL/GenBank/DDBJ whole genome shotgun (WGS) entry which is preliminary data.</text>
</comment>
<evidence type="ECO:0000259" key="1">
    <source>
        <dbReference type="Pfam" id="PF13883"/>
    </source>
</evidence>
<gene>
    <name evidence="2" type="ORF">Ga0609869_003241</name>
</gene>
<dbReference type="InterPro" id="IPR012349">
    <property type="entry name" value="Split_barrel_FMN-bd"/>
</dbReference>
<evidence type="ECO:0000313" key="2">
    <source>
        <dbReference type="EMBL" id="MEX5729888.1"/>
    </source>
</evidence>
<dbReference type="InterPro" id="IPR055343">
    <property type="entry name" value="CREG_beta-barrel"/>
</dbReference>
<accession>A0ABV3XWY2</accession>
<dbReference type="RefSeq" id="WP_125404524.1">
    <property type="nucleotide sequence ID" value="NZ_JBEHHI010000003.1"/>
</dbReference>
<dbReference type="Proteomes" id="UP001560019">
    <property type="component" value="Unassembled WGS sequence"/>
</dbReference>
<organism evidence="2 3">
    <name type="scientific">Rhodovulum iodosum</name>
    <dbReference type="NCBI Taxonomy" id="68291"/>
    <lineage>
        <taxon>Bacteria</taxon>
        <taxon>Pseudomonadati</taxon>
        <taxon>Pseudomonadota</taxon>
        <taxon>Alphaproteobacteria</taxon>
        <taxon>Rhodobacterales</taxon>
        <taxon>Paracoccaceae</taxon>
        <taxon>Rhodovulum</taxon>
    </lineage>
</organism>
<feature type="domain" description="CREG-like beta-barrel" evidence="1">
    <location>
        <begin position="11"/>
        <end position="157"/>
    </location>
</feature>
<dbReference type="SUPFAM" id="SSF50475">
    <property type="entry name" value="FMN-binding split barrel"/>
    <property type="match status" value="1"/>
</dbReference>
<protein>
    <submittedName>
        <fullName evidence="2">Heme iron utilization protein</fullName>
    </submittedName>
</protein>
<sequence length="161" mass="16963">MSVRTPLLPTDDAARKLARSLIAGARFGALGVLDPETGDPFVSRVAVGADAAGQPLTLVSELSAHTAALRANSACSLLLGEPGPKGDPLTYPRITLQARAHFVPRSTADHAALREDYLLSHPKAQLYVDFADFSFVRLVPHRALLNGGFGKAYGLSAADFA</sequence>
<dbReference type="Gene3D" id="2.30.110.10">
    <property type="entry name" value="Electron Transport, Fmn-binding Protein, Chain A"/>
    <property type="match status" value="1"/>
</dbReference>